<evidence type="ECO:0000313" key="3">
    <source>
        <dbReference type="Proteomes" id="UP001165652"/>
    </source>
</evidence>
<proteinExistence type="predicted"/>
<evidence type="ECO:0000313" key="2">
    <source>
        <dbReference type="EMBL" id="MDC7787504.1"/>
    </source>
</evidence>
<comment type="caution">
    <text evidence="2">The sequence shown here is derived from an EMBL/GenBank/DDBJ whole genome shotgun (WGS) entry which is preliminary data.</text>
</comment>
<feature type="region of interest" description="Disordered" evidence="1">
    <location>
        <begin position="1"/>
        <end position="26"/>
    </location>
</feature>
<evidence type="ECO:0000256" key="1">
    <source>
        <dbReference type="SAM" id="MobiDB-lite"/>
    </source>
</evidence>
<reference evidence="2" key="1">
    <citation type="journal article" date="2023" name="Microbiol Resour">
        <title>Genome Sequences of Rhodoplanes serenus and Two Thermotolerant Strains, Rhodoplanes tepidamans and 'Rhodoplanes cryptolactis,' Further Refine the Genus.</title>
        <authorList>
            <person name="Rayyan A.A."/>
            <person name="Kyndt J.A."/>
        </authorList>
    </citation>
    <scope>NUCLEOTIDE SEQUENCE</scope>
    <source>
        <strain evidence="2">DSM 9987</strain>
    </source>
</reference>
<organism evidence="2 3">
    <name type="scientific">Rhodoplanes tepidamans</name>
    <name type="common">Rhodoplanes cryptolactis</name>
    <dbReference type="NCBI Taxonomy" id="200616"/>
    <lineage>
        <taxon>Bacteria</taxon>
        <taxon>Pseudomonadati</taxon>
        <taxon>Pseudomonadota</taxon>
        <taxon>Alphaproteobacteria</taxon>
        <taxon>Hyphomicrobiales</taxon>
        <taxon>Nitrobacteraceae</taxon>
        <taxon>Rhodoplanes</taxon>
    </lineage>
</organism>
<feature type="compositionally biased region" description="Polar residues" evidence="1">
    <location>
        <begin position="9"/>
        <end position="19"/>
    </location>
</feature>
<sequence>MKTTEPSKDTSASGLQSPGSPDDLLPTAADCLKTIALAEAEKASEAMRLKAHEEAEQAALLDKFQKPSGVDDAERLTRAAAIVKRAVANGLTEVQVIRFPNRLCTDRGRAINNQEPGWETTLTGLPKELFEFWEAHMKPRGYRLKVQVVEFPGGIPGDIGMSLCWG</sequence>
<name>A0ABT5JDZ7_RHOTP</name>
<dbReference type="EMBL" id="JAQQLI010000028">
    <property type="protein sequence ID" value="MDC7787504.1"/>
    <property type="molecule type" value="Genomic_DNA"/>
</dbReference>
<evidence type="ECO:0008006" key="4">
    <source>
        <dbReference type="Google" id="ProtNLM"/>
    </source>
</evidence>
<dbReference type="Proteomes" id="UP001165652">
    <property type="component" value="Unassembled WGS sequence"/>
</dbReference>
<keyword evidence="3" id="KW-1185">Reference proteome</keyword>
<protein>
    <recommendedName>
        <fullName evidence="4">Histidine kinase</fullName>
    </recommendedName>
</protein>
<gene>
    <name evidence="2" type="ORF">PQJ73_17580</name>
</gene>
<reference evidence="2" key="2">
    <citation type="submission" date="2023-02" db="EMBL/GenBank/DDBJ databases">
        <authorList>
            <person name="Rayyan A."/>
            <person name="Meyer T."/>
            <person name="Kyndt J.A."/>
        </authorList>
    </citation>
    <scope>NUCLEOTIDE SEQUENCE</scope>
    <source>
        <strain evidence="2">DSM 9987</strain>
    </source>
</reference>
<accession>A0ABT5JDZ7</accession>
<dbReference type="RefSeq" id="WP_272778343.1">
    <property type="nucleotide sequence ID" value="NZ_JAQQLI010000028.1"/>
</dbReference>